<feature type="domain" description="PHD-type" evidence="10">
    <location>
        <begin position="118"/>
        <end position="174"/>
    </location>
</feature>
<dbReference type="GO" id="GO:0034472">
    <property type="term" value="P:snRNA 3'-end processing"/>
    <property type="evidence" value="ECO:0007669"/>
    <property type="project" value="TreeGrafter"/>
</dbReference>
<feature type="compositionally biased region" description="Low complexity" evidence="9">
    <location>
        <begin position="65"/>
        <end position="90"/>
    </location>
</feature>
<proteinExistence type="inferred from homology"/>
<feature type="region of interest" description="Disordered" evidence="9">
    <location>
        <begin position="60"/>
        <end position="104"/>
    </location>
</feature>
<evidence type="ECO:0000256" key="1">
    <source>
        <dbReference type="ARBA" id="ARBA00004123"/>
    </source>
</evidence>
<gene>
    <name evidence="12 13 14 15" type="primary">LOC107269889</name>
</gene>
<dbReference type="FunFam" id="3.30.40.10:FF:000101">
    <property type="entry name" value="Integrator complex subunit 12"/>
    <property type="match status" value="1"/>
</dbReference>
<comment type="similarity">
    <text evidence="2">Belongs to the Integrator subunit 12 family.</text>
</comment>
<dbReference type="InterPro" id="IPR013083">
    <property type="entry name" value="Znf_RING/FYVE/PHD"/>
</dbReference>
<dbReference type="InterPro" id="IPR039054">
    <property type="entry name" value="Int12_PHD"/>
</dbReference>
<dbReference type="PROSITE" id="PS50016">
    <property type="entry name" value="ZF_PHD_2"/>
    <property type="match status" value="1"/>
</dbReference>
<keyword evidence="4" id="KW-0479">Metal-binding</keyword>
<sequence length="302" mass="33079">MSQLDLDPQFTQGLRLLHSTNKDSVEQLRALLDEAIRQKHGSTKMLCNVLHKKYTLEEPVLSDHSSNGSKKSKSSSSSSKQSSKSSKNSSPVNLPTRDTPPDVLQSDDTLALEILEDDLTCVICKGMDVGARNRLVECVECHALYHQECHTPHIQDSQIDVPKLVWYCSNCSKSQQAANERASPKPVTENKPKEQKKSTSSSSKHNDKYKSSSSSVNQSQSNNGSSSTANVSTGPKVTPNIHIISADKRLKDMMKKAKQDKRSTGNTANGTSKHSSSNSSVSSTTKNTQEKSLLYKMKPGSE</sequence>
<keyword evidence="7" id="KW-0539">Nucleus</keyword>
<dbReference type="RefSeq" id="XP_015599768.1">
    <property type="nucleotide sequence ID" value="XM_015744282.2"/>
</dbReference>
<dbReference type="GeneID" id="107269889"/>
<reference evidence="12 13" key="1">
    <citation type="submission" date="2025-04" db="UniProtKB">
        <authorList>
            <consortium name="RefSeq"/>
        </authorList>
    </citation>
    <scope>IDENTIFICATION</scope>
</reference>
<evidence type="ECO:0000313" key="15">
    <source>
        <dbReference type="RefSeq" id="XP_015599771.1"/>
    </source>
</evidence>
<dbReference type="SUPFAM" id="SSF57903">
    <property type="entry name" value="FYVE/PHD zinc finger"/>
    <property type="match status" value="1"/>
</dbReference>
<protein>
    <recommendedName>
        <fullName evidence="3">Integrator complex subunit 12</fullName>
    </recommendedName>
</protein>
<evidence type="ECO:0000256" key="5">
    <source>
        <dbReference type="ARBA" id="ARBA00022771"/>
    </source>
</evidence>
<dbReference type="InterPro" id="IPR001965">
    <property type="entry name" value="Znf_PHD"/>
</dbReference>
<feature type="compositionally biased region" description="Low complexity" evidence="9">
    <location>
        <begin position="211"/>
        <end position="227"/>
    </location>
</feature>
<dbReference type="InterPro" id="IPR019787">
    <property type="entry name" value="Znf_PHD-finger"/>
</dbReference>
<dbReference type="GO" id="GO:0160240">
    <property type="term" value="P:RNA polymerase II transcription initiation surveillance"/>
    <property type="evidence" value="ECO:0007669"/>
    <property type="project" value="UniProtKB-ARBA"/>
</dbReference>
<keyword evidence="6" id="KW-0862">Zinc</keyword>
<evidence type="ECO:0000256" key="8">
    <source>
        <dbReference type="PROSITE-ProRule" id="PRU00146"/>
    </source>
</evidence>
<dbReference type="GO" id="GO:0032039">
    <property type="term" value="C:integrator complex"/>
    <property type="evidence" value="ECO:0007669"/>
    <property type="project" value="UniProtKB-ARBA"/>
</dbReference>
<dbReference type="InterPro" id="IPR019786">
    <property type="entry name" value="Zinc_finger_PHD-type_CS"/>
</dbReference>
<dbReference type="PANTHER" id="PTHR13415">
    <property type="entry name" value="NUCLEAR FACTOR-RELATED"/>
    <property type="match status" value="1"/>
</dbReference>
<evidence type="ECO:0000256" key="6">
    <source>
        <dbReference type="ARBA" id="ARBA00022833"/>
    </source>
</evidence>
<accession>A0AAJ7C2V3</accession>
<feature type="region of interest" description="Disordered" evidence="9">
    <location>
        <begin position="177"/>
        <end position="302"/>
    </location>
</feature>
<evidence type="ECO:0000259" key="10">
    <source>
        <dbReference type="PROSITE" id="PS50016"/>
    </source>
</evidence>
<evidence type="ECO:0000256" key="2">
    <source>
        <dbReference type="ARBA" id="ARBA00006009"/>
    </source>
</evidence>
<evidence type="ECO:0000256" key="4">
    <source>
        <dbReference type="ARBA" id="ARBA00022723"/>
    </source>
</evidence>
<evidence type="ECO:0000256" key="9">
    <source>
        <dbReference type="SAM" id="MobiDB-lite"/>
    </source>
</evidence>
<dbReference type="PANTHER" id="PTHR13415:SF2">
    <property type="entry name" value="INTEGRATOR COMPLEX SUBUNIT 12"/>
    <property type="match status" value="1"/>
</dbReference>
<dbReference type="RefSeq" id="XP_015599771.1">
    <property type="nucleotide sequence ID" value="XM_015744285.2"/>
</dbReference>
<dbReference type="KEGG" id="ccin:107269889"/>
<feature type="compositionally biased region" description="Basic and acidic residues" evidence="9">
    <location>
        <begin position="245"/>
        <end position="263"/>
    </location>
</feature>
<dbReference type="Gene3D" id="3.30.40.10">
    <property type="entry name" value="Zinc/RING finger domain, C3HC4 (zinc finger)"/>
    <property type="match status" value="1"/>
</dbReference>
<name>A0AAJ7C2V3_CEPCN</name>
<organism evidence="11 13">
    <name type="scientific">Cephus cinctus</name>
    <name type="common">Wheat stem sawfly</name>
    <dbReference type="NCBI Taxonomy" id="211228"/>
    <lineage>
        <taxon>Eukaryota</taxon>
        <taxon>Metazoa</taxon>
        <taxon>Ecdysozoa</taxon>
        <taxon>Arthropoda</taxon>
        <taxon>Hexapoda</taxon>
        <taxon>Insecta</taxon>
        <taxon>Pterygota</taxon>
        <taxon>Neoptera</taxon>
        <taxon>Endopterygota</taxon>
        <taxon>Hymenoptera</taxon>
        <taxon>Cephoidea</taxon>
        <taxon>Cephidae</taxon>
        <taxon>Cephus</taxon>
    </lineage>
</organism>
<evidence type="ECO:0000256" key="3">
    <source>
        <dbReference type="ARBA" id="ARBA00016814"/>
    </source>
</evidence>
<comment type="subcellular location">
    <subcellularLocation>
        <location evidence="1">Nucleus</location>
    </subcellularLocation>
</comment>
<dbReference type="GO" id="GO:0160232">
    <property type="term" value="C:INTAC complex"/>
    <property type="evidence" value="ECO:0007669"/>
    <property type="project" value="UniProtKB-ARBA"/>
</dbReference>
<dbReference type="Pfam" id="PF00628">
    <property type="entry name" value="PHD"/>
    <property type="match status" value="1"/>
</dbReference>
<dbReference type="Proteomes" id="UP000694920">
    <property type="component" value="Unplaced"/>
</dbReference>
<dbReference type="CDD" id="cd15501">
    <property type="entry name" value="PHD_Int12"/>
    <property type="match status" value="1"/>
</dbReference>
<dbReference type="SMART" id="SM00249">
    <property type="entry name" value="PHD"/>
    <property type="match status" value="1"/>
</dbReference>
<keyword evidence="11" id="KW-1185">Reference proteome</keyword>
<feature type="compositionally biased region" description="Low complexity" evidence="9">
    <location>
        <begin position="271"/>
        <end position="287"/>
    </location>
</feature>
<dbReference type="PROSITE" id="PS01359">
    <property type="entry name" value="ZF_PHD_1"/>
    <property type="match status" value="1"/>
</dbReference>
<evidence type="ECO:0000313" key="13">
    <source>
        <dbReference type="RefSeq" id="XP_015599769.1"/>
    </source>
</evidence>
<dbReference type="InterPro" id="IPR011011">
    <property type="entry name" value="Znf_FYVE_PHD"/>
</dbReference>
<evidence type="ECO:0000313" key="14">
    <source>
        <dbReference type="RefSeq" id="XP_015599770.1"/>
    </source>
</evidence>
<feature type="compositionally biased region" description="Basic and acidic residues" evidence="9">
    <location>
        <begin position="188"/>
        <end position="197"/>
    </location>
</feature>
<evidence type="ECO:0000256" key="7">
    <source>
        <dbReference type="ARBA" id="ARBA00023242"/>
    </source>
</evidence>
<evidence type="ECO:0000313" key="11">
    <source>
        <dbReference type="Proteomes" id="UP000694920"/>
    </source>
</evidence>
<dbReference type="RefSeq" id="XP_015599770.1">
    <property type="nucleotide sequence ID" value="XM_015744284.2"/>
</dbReference>
<dbReference type="GO" id="GO:0008270">
    <property type="term" value="F:zinc ion binding"/>
    <property type="evidence" value="ECO:0007669"/>
    <property type="project" value="UniProtKB-KW"/>
</dbReference>
<keyword evidence="5 8" id="KW-0863">Zinc-finger</keyword>
<dbReference type="AlphaFoldDB" id="A0AAJ7C2V3"/>
<evidence type="ECO:0000313" key="12">
    <source>
        <dbReference type="RefSeq" id="XP_015599768.1"/>
    </source>
</evidence>
<dbReference type="InterPro" id="IPR051776">
    <property type="entry name" value="Integrator_subunit_12"/>
</dbReference>
<dbReference type="RefSeq" id="XP_015599769.1">
    <property type="nucleotide sequence ID" value="XM_015744283.2"/>
</dbReference>